<gene>
    <name evidence="4" type="ORF">NT05LM_1763</name>
</gene>
<feature type="transmembrane region" description="Helical" evidence="2">
    <location>
        <begin position="35"/>
        <end position="56"/>
    </location>
</feature>
<evidence type="ECO:0000259" key="3">
    <source>
        <dbReference type="Pfam" id="PF07423"/>
    </source>
</evidence>
<keyword evidence="2" id="KW-0812">Transmembrane</keyword>
<keyword evidence="2" id="KW-0472">Membrane</keyword>
<dbReference type="EMBL" id="ADXF01000650">
    <property type="protein sequence ID" value="EFR87677.1"/>
    <property type="molecule type" value="Genomic_DNA"/>
</dbReference>
<dbReference type="InterPro" id="IPR009988">
    <property type="entry name" value="DUF1510"/>
</dbReference>
<feature type="compositionally biased region" description="Basic and acidic residues" evidence="1">
    <location>
        <begin position="75"/>
        <end position="100"/>
    </location>
</feature>
<sequence>MQMADKRQSNNRRIKQNLVEGSRSQQNTKRKKTNLVLNVLIIVVSLLIIGSLYFVLFKTESDPAQQENKTASSTTKKEDAAKSDKSSEKEKESSDEKTTETTESDDPNVAKVITKDWKPIGTDQTGDHVNSYSSTSVDWQEKRKAFSAATDIPISNTSLWFVEQGADPATQSIGTLSTKEDPDKAYRVYITWVDGEGWQPTKVEELKTNDKR</sequence>
<protein>
    <recommendedName>
        <fullName evidence="3">DUF1510 domain-containing protein</fullName>
    </recommendedName>
</protein>
<evidence type="ECO:0000313" key="5">
    <source>
        <dbReference type="Proteomes" id="UP000003412"/>
    </source>
</evidence>
<comment type="caution">
    <text evidence="4">The sequence shown here is derived from an EMBL/GenBank/DDBJ whole genome shotgun (WGS) entry which is preliminary data.</text>
</comment>
<feature type="region of interest" description="Disordered" evidence="1">
    <location>
        <begin position="63"/>
        <end position="111"/>
    </location>
</feature>
<evidence type="ECO:0000256" key="2">
    <source>
        <dbReference type="SAM" id="Phobius"/>
    </source>
</evidence>
<evidence type="ECO:0000313" key="4">
    <source>
        <dbReference type="EMBL" id="EFR87677.1"/>
    </source>
</evidence>
<feature type="compositionally biased region" description="Polar residues" evidence="1">
    <location>
        <begin position="63"/>
        <end position="73"/>
    </location>
</feature>
<evidence type="ECO:0000256" key="1">
    <source>
        <dbReference type="SAM" id="MobiDB-lite"/>
    </source>
</evidence>
<keyword evidence="2" id="KW-1133">Transmembrane helix</keyword>
<dbReference type="Pfam" id="PF07423">
    <property type="entry name" value="DUF1510"/>
    <property type="match status" value="1"/>
</dbReference>
<keyword evidence="5" id="KW-1185">Reference proteome</keyword>
<accession>A0ABN0BX64</accession>
<proteinExistence type="predicted"/>
<reference evidence="4 5" key="1">
    <citation type="journal article" date="2010" name="Microbiol. Resour. Announc.">
        <title>Comparative genomics of the bacterial genus Listeria: Genome evolution is characterized by limited gene acquisition and limited gene loss.</title>
        <authorList>
            <person name="den Bakker H.C."/>
            <person name="Cummings C.A."/>
            <person name="Ferreira V."/>
            <person name="Vatta P."/>
            <person name="Orsi R.H."/>
            <person name="Degoricija L."/>
            <person name="Barker M."/>
            <person name="Petrauskene O."/>
            <person name="Furtado M.R."/>
            <person name="Wiedmann M."/>
        </authorList>
    </citation>
    <scope>NUCLEOTIDE SEQUENCE [LARGE SCALE GENOMIC DNA]</scope>
    <source>
        <strain evidence="4 5">FSL S4-120</strain>
    </source>
</reference>
<dbReference type="Proteomes" id="UP000003412">
    <property type="component" value="Chromosome"/>
</dbReference>
<feature type="region of interest" description="Disordered" evidence="1">
    <location>
        <begin position="1"/>
        <end position="29"/>
    </location>
</feature>
<organism evidence="4 5">
    <name type="scientific">Listeria marthii FSL S4-120</name>
    <dbReference type="NCBI Taxonomy" id="702457"/>
    <lineage>
        <taxon>Bacteria</taxon>
        <taxon>Bacillati</taxon>
        <taxon>Bacillota</taxon>
        <taxon>Bacilli</taxon>
        <taxon>Bacillales</taxon>
        <taxon>Listeriaceae</taxon>
        <taxon>Listeria</taxon>
    </lineage>
</organism>
<feature type="domain" description="DUF1510" evidence="3">
    <location>
        <begin position="113"/>
        <end position="206"/>
    </location>
</feature>
<name>A0ABN0BX64_9LIST</name>